<name>A0A1N7JF95_9GAMM</name>
<dbReference type="Proteomes" id="UP000185999">
    <property type="component" value="Unassembled WGS sequence"/>
</dbReference>
<organism evidence="2 3">
    <name type="scientific">Neptunomonas antarctica</name>
    <dbReference type="NCBI Taxonomy" id="619304"/>
    <lineage>
        <taxon>Bacteria</taxon>
        <taxon>Pseudomonadati</taxon>
        <taxon>Pseudomonadota</taxon>
        <taxon>Gammaproteobacteria</taxon>
        <taxon>Oceanospirillales</taxon>
        <taxon>Oceanospirillaceae</taxon>
        <taxon>Neptunomonas</taxon>
    </lineage>
</organism>
<feature type="chain" id="PRO_5009942994" evidence="1">
    <location>
        <begin position="25"/>
        <end position="117"/>
    </location>
</feature>
<keyword evidence="1" id="KW-0732">Signal</keyword>
<evidence type="ECO:0000313" key="3">
    <source>
        <dbReference type="Proteomes" id="UP000185999"/>
    </source>
</evidence>
<dbReference type="STRING" id="619304.SAMN05421760_1011067"/>
<keyword evidence="3" id="KW-1185">Reference proteome</keyword>
<evidence type="ECO:0000256" key="1">
    <source>
        <dbReference type="SAM" id="SignalP"/>
    </source>
</evidence>
<evidence type="ECO:0000313" key="2">
    <source>
        <dbReference type="EMBL" id="SIS48007.1"/>
    </source>
</evidence>
<reference evidence="3" key="1">
    <citation type="submission" date="2017-01" db="EMBL/GenBank/DDBJ databases">
        <authorList>
            <person name="Varghese N."/>
            <person name="Submissions S."/>
        </authorList>
    </citation>
    <scope>NUCLEOTIDE SEQUENCE [LARGE SCALE GENOMIC DNA]</scope>
    <source>
        <strain evidence="3">DSM 22306</strain>
    </source>
</reference>
<feature type="signal peptide" evidence="1">
    <location>
        <begin position="1"/>
        <end position="24"/>
    </location>
</feature>
<protein>
    <submittedName>
        <fullName evidence="2">Uncharacterized protein</fullName>
    </submittedName>
</protein>
<accession>A0A1N7JF95</accession>
<gene>
    <name evidence="2" type="ORF">SAMN05421760_1011067</name>
</gene>
<sequence length="117" mass="12627">MPFTAHKLAVVIFMLIALATQAYASAFAADRHSFGLASPFQEQSMAVHHVTLNDTECADSCCEDDPDCSPVHCSYFTGCAVFSFRPDTQVVARGCFTGNSLILSQCVGSLYRPPISL</sequence>
<dbReference type="AlphaFoldDB" id="A0A1N7JF95"/>
<dbReference type="RefSeq" id="WP_054343186.1">
    <property type="nucleotide sequence ID" value="NZ_FTOE01000001.1"/>
</dbReference>
<dbReference type="EMBL" id="FTOE01000001">
    <property type="protein sequence ID" value="SIS48007.1"/>
    <property type="molecule type" value="Genomic_DNA"/>
</dbReference>
<proteinExistence type="predicted"/>